<keyword evidence="1" id="KW-0812">Transmembrane</keyword>
<name>A0A1G2P230_9BACT</name>
<comment type="caution">
    <text evidence="2">The sequence shown here is derived from an EMBL/GenBank/DDBJ whole genome shotgun (WGS) entry which is preliminary data.</text>
</comment>
<feature type="transmembrane region" description="Helical" evidence="1">
    <location>
        <begin position="21"/>
        <end position="41"/>
    </location>
</feature>
<sequence length="181" mass="20168">MHNLLPEKNKRRIKSEYRLRLTVLFFFGSALSGIVLAAAMLPSYISMQSREEAVVEEYLMAKNSTSAMDEEDLARISEETNEKILSLKSFALGATVSNYVDTVFDIENPGINITGFTFVGRQNEEKADIVVEGVASSRDALVLFKSNLEKQPIFGAVSLPVSNLAKQTDINFNIKLEVKNR</sequence>
<evidence type="ECO:0000313" key="2">
    <source>
        <dbReference type="EMBL" id="OHA41779.1"/>
    </source>
</evidence>
<reference evidence="2 3" key="1">
    <citation type="journal article" date="2016" name="Nat. Commun.">
        <title>Thousands of microbial genomes shed light on interconnected biogeochemical processes in an aquifer system.</title>
        <authorList>
            <person name="Anantharaman K."/>
            <person name="Brown C.T."/>
            <person name="Hug L.A."/>
            <person name="Sharon I."/>
            <person name="Castelle C.J."/>
            <person name="Probst A.J."/>
            <person name="Thomas B.C."/>
            <person name="Singh A."/>
            <person name="Wilkins M.J."/>
            <person name="Karaoz U."/>
            <person name="Brodie E.L."/>
            <person name="Williams K.H."/>
            <person name="Hubbard S.S."/>
            <person name="Banfield J.F."/>
        </authorList>
    </citation>
    <scope>NUCLEOTIDE SEQUENCE [LARGE SCALE GENOMIC DNA]</scope>
</reference>
<evidence type="ECO:0000256" key="1">
    <source>
        <dbReference type="SAM" id="Phobius"/>
    </source>
</evidence>
<accession>A0A1G2P230</accession>
<dbReference type="EMBL" id="MHSK01000025">
    <property type="protein sequence ID" value="OHA41779.1"/>
    <property type="molecule type" value="Genomic_DNA"/>
</dbReference>
<protein>
    <submittedName>
        <fullName evidence="2">Uncharacterized protein</fullName>
    </submittedName>
</protein>
<keyword evidence="1" id="KW-1133">Transmembrane helix</keyword>
<proteinExistence type="predicted"/>
<evidence type="ECO:0000313" key="3">
    <source>
        <dbReference type="Proteomes" id="UP000177269"/>
    </source>
</evidence>
<dbReference type="AlphaFoldDB" id="A0A1G2P230"/>
<organism evidence="2 3">
    <name type="scientific">Candidatus Taylorbacteria bacterium RIFCSPLOWO2_12_FULL_43_20</name>
    <dbReference type="NCBI Taxonomy" id="1802332"/>
    <lineage>
        <taxon>Bacteria</taxon>
        <taxon>Candidatus Tayloriibacteriota</taxon>
    </lineage>
</organism>
<keyword evidence="1" id="KW-0472">Membrane</keyword>
<dbReference type="Proteomes" id="UP000177269">
    <property type="component" value="Unassembled WGS sequence"/>
</dbReference>
<gene>
    <name evidence="2" type="ORF">A3G52_03995</name>
</gene>